<dbReference type="Proteomes" id="UP001195483">
    <property type="component" value="Unassembled WGS sequence"/>
</dbReference>
<evidence type="ECO:0000256" key="1">
    <source>
        <dbReference type="SAM" id="MobiDB-lite"/>
    </source>
</evidence>
<feature type="region of interest" description="Disordered" evidence="1">
    <location>
        <begin position="1"/>
        <end position="72"/>
    </location>
</feature>
<reference evidence="2" key="1">
    <citation type="journal article" date="2021" name="Genome Biol. Evol.">
        <title>A High-Quality Reference Genome for a Parasitic Bivalve with Doubly Uniparental Inheritance (Bivalvia: Unionida).</title>
        <authorList>
            <person name="Smith C.H."/>
        </authorList>
    </citation>
    <scope>NUCLEOTIDE SEQUENCE</scope>
    <source>
        <strain evidence="2">CHS0354</strain>
    </source>
</reference>
<feature type="compositionally biased region" description="Basic and acidic residues" evidence="1">
    <location>
        <begin position="118"/>
        <end position="129"/>
    </location>
</feature>
<gene>
    <name evidence="2" type="ORF">CHS0354_021762</name>
</gene>
<proteinExistence type="predicted"/>
<comment type="caution">
    <text evidence="2">The sequence shown here is derived from an EMBL/GenBank/DDBJ whole genome shotgun (WGS) entry which is preliminary data.</text>
</comment>
<feature type="compositionally biased region" description="Basic and acidic residues" evidence="1">
    <location>
        <begin position="37"/>
        <end position="72"/>
    </location>
</feature>
<accession>A0AAE0WFK4</accession>
<sequence length="159" mass="17716">MFPQQVPYQERQTNPKKKTQIDHIGKRDSEGTTLLLKQDRGDGRSRRSTEDFVHLDPRGHSPESYRGSRMEDSTWGRRPWRACCRWLAWAAFCSVTLLSNGQGSKDIIQLGPITGTKETHHGLHGEQCHSRVTSGSGGTPPGRVGAYHTAYGKGPNYGL</sequence>
<feature type="compositionally biased region" description="Basic and acidic residues" evidence="1">
    <location>
        <begin position="19"/>
        <end position="30"/>
    </location>
</feature>
<dbReference type="AlphaFoldDB" id="A0AAE0WFK4"/>
<evidence type="ECO:0000313" key="3">
    <source>
        <dbReference type="Proteomes" id="UP001195483"/>
    </source>
</evidence>
<name>A0AAE0WFK4_9BIVA</name>
<feature type="region of interest" description="Disordered" evidence="1">
    <location>
        <begin position="118"/>
        <end position="147"/>
    </location>
</feature>
<keyword evidence="3" id="KW-1185">Reference proteome</keyword>
<protein>
    <submittedName>
        <fullName evidence="2">Uncharacterized protein</fullName>
    </submittedName>
</protein>
<feature type="compositionally biased region" description="Polar residues" evidence="1">
    <location>
        <begin position="1"/>
        <end position="12"/>
    </location>
</feature>
<organism evidence="2 3">
    <name type="scientific">Potamilus streckersoni</name>
    <dbReference type="NCBI Taxonomy" id="2493646"/>
    <lineage>
        <taxon>Eukaryota</taxon>
        <taxon>Metazoa</taxon>
        <taxon>Spiralia</taxon>
        <taxon>Lophotrochozoa</taxon>
        <taxon>Mollusca</taxon>
        <taxon>Bivalvia</taxon>
        <taxon>Autobranchia</taxon>
        <taxon>Heteroconchia</taxon>
        <taxon>Palaeoheterodonta</taxon>
        <taxon>Unionida</taxon>
        <taxon>Unionoidea</taxon>
        <taxon>Unionidae</taxon>
        <taxon>Ambleminae</taxon>
        <taxon>Lampsilini</taxon>
        <taxon>Potamilus</taxon>
    </lineage>
</organism>
<evidence type="ECO:0000313" key="2">
    <source>
        <dbReference type="EMBL" id="KAK3612074.1"/>
    </source>
</evidence>
<dbReference type="EMBL" id="JAEAOA010001325">
    <property type="protein sequence ID" value="KAK3612074.1"/>
    <property type="molecule type" value="Genomic_DNA"/>
</dbReference>
<reference evidence="2" key="3">
    <citation type="submission" date="2023-05" db="EMBL/GenBank/DDBJ databases">
        <authorList>
            <person name="Smith C.H."/>
        </authorList>
    </citation>
    <scope>NUCLEOTIDE SEQUENCE</scope>
    <source>
        <strain evidence="2">CHS0354</strain>
        <tissue evidence="2">Mantle</tissue>
    </source>
</reference>
<reference evidence="2" key="2">
    <citation type="journal article" date="2021" name="Genome Biol. Evol.">
        <title>Developing a high-quality reference genome for a parasitic bivalve with doubly uniparental inheritance (Bivalvia: Unionida).</title>
        <authorList>
            <person name="Smith C.H."/>
        </authorList>
    </citation>
    <scope>NUCLEOTIDE SEQUENCE</scope>
    <source>
        <strain evidence="2">CHS0354</strain>
        <tissue evidence="2">Mantle</tissue>
    </source>
</reference>